<evidence type="ECO:0000313" key="1">
    <source>
        <dbReference type="EMBL" id="CCQ62442.1"/>
    </source>
</evidence>
<comment type="caution">
    <text evidence="1">The sequence shown here is derived from an EMBL/GenBank/DDBJ whole genome shotgun (WGS) entry which is preliminary data.</text>
</comment>
<evidence type="ECO:0008006" key="3">
    <source>
        <dbReference type="Google" id="ProtNLM"/>
    </source>
</evidence>
<organism evidence="1 2">
    <name type="scientific">Crocosphaera watsonii WH 0401</name>
    <dbReference type="NCBI Taxonomy" id="555881"/>
    <lineage>
        <taxon>Bacteria</taxon>
        <taxon>Bacillati</taxon>
        <taxon>Cyanobacteriota</taxon>
        <taxon>Cyanophyceae</taxon>
        <taxon>Oscillatoriophycideae</taxon>
        <taxon>Chroococcales</taxon>
        <taxon>Aphanothecaceae</taxon>
        <taxon>Crocosphaera</taxon>
    </lineage>
</organism>
<evidence type="ECO:0000313" key="2">
    <source>
        <dbReference type="Proteomes" id="UP000018198"/>
    </source>
</evidence>
<dbReference type="AlphaFoldDB" id="T2JD76"/>
<dbReference type="EMBL" id="CAQM01000503">
    <property type="protein sequence ID" value="CCQ62442.1"/>
    <property type="molecule type" value="Genomic_DNA"/>
</dbReference>
<gene>
    <name evidence="1" type="ORF">CWATWH0401_4964</name>
</gene>
<accession>T2JD76</accession>
<dbReference type="Proteomes" id="UP000018198">
    <property type="component" value="Unassembled WGS sequence"/>
</dbReference>
<protein>
    <recommendedName>
        <fullName evidence="3">Transposase</fullName>
    </recommendedName>
</protein>
<reference evidence="1 2" key="1">
    <citation type="submission" date="2013-01" db="EMBL/GenBank/DDBJ databases">
        <authorList>
            <person name="Bench S."/>
        </authorList>
    </citation>
    <scope>NUCLEOTIDE SEQUENCE [LARGE SCALE GENOMIC DNA]</scope>
    <source>
        <strain evidence="1 2">WH 0401</strain>
    </source>
</reference>
<reference evidence="1 2" key="2">
    <citation type="submission" date="2013-09" db="EMBL/GenBank/DDBJ databases">
        <title>Whole genome comparison of six Crocosphaera watsonii strains with differing phenotypes.</title>
        <authorList>
            <person name="Bench S.R."/>
            <person name="Heller P."/>
            <person name="Frank I."/>
            <person name="Arciniega M."/>
            <person name="Shilova I.N."/>
            <person name="Zehr J.P."/>
        </authorList>
    </citation>
    <scope>NUCLEOTIDE SEQUENCE [LARGE SCALE GENOMIC DNA]</scope>
    <source>
        <strain evidence="1 2">WH 0401</strain>
    </source>
</reference>
<sequence>MLELQPTGLVMEPTGEWYSAFWHRVAEVYHIPVYWMGQADLKGQRSHFGFSNKYDKNDALCLAASYFDPYFINKDGSKRFLRGYRIKEIQAVRELVLELEQLDKLRTTLVNQLRQRFALEYPEAAAQTWQTNDHGMTPIIEWLIGKNHHGRRVNHYNNSVANSLGIDISEYSLDHGSAIHHIERRRRDTERMLDEAMDQECFIPYLQAFKGFRWGIGMEALTLMKVYPFEKFLVDGFPVVEWIETKNNGRQKRNRSLQHFQSYLGLSRQVEQSGDKENIRWFNSKMMRSHYYIWCLSSICPKPPKRLNTEIGKKLGKKWDNFKDAKQAKGKDAIMRLTFYATRLLFQQLKDNICF</sequence>
<proteinExistence type="predicted"/>
<name>T2JD76_CROWT</name>